<organism evidence="2 3">
    <name type="scientific">Chaetomium fimeti</name>
    <dbReference type="NCBI Taxonomy" id="1854472"/>
    <lineage>
        <taxon>Eukaryota</taxon>
        <taxon>Fungi</taxon>
        <taxon>Dikarya</taxon>
        <taxon>Ascomycota</taxon>
        <taxon>Pezizomycotina</taxon>
        <taxon>Sordariomycetes</taxon>
        <taxon>Sordariomycetidae</taxon>
        <taxon>Sordariales</taxon>
        <taxon>Chaetomiaceae</taxon>
        <taxon>Chaetomium</taxon>
    </lineage>
</organism>
<evidence type="ECO:0008006" key="4">
    <source>
        <dbReference type="Google" id="ProtNLM"/>
    </source>
</evidence>
<gene>
    <name evidence="2" type="ORF">B0H64DRAFT_363501</name>
</gene>
<dbReference type="InterPro" id="IPR036188">
    <property type="entry name" value="FAD/NAD-bd_sf"/>
</dbReference>
<dbReference type="PANTHER" id="PTHR42923">
    <property type="entry name" value="PROTOPORPHYRINOGEN OXIDASE"/>
    <property type="match status" value="1"/>
</dbReference>
<dbReference type="AlphaFoldDB" id="A0AAE0HB83"/>
<name>A0AAE0HB83_9PEZI</name>
<dbReference type="EMBL" id="JAUEPN010000006">
    <property type="protein sequence ID" value="KAK3293130.1"/>
    <property type="molecule type" value="Genomic_DNA"/>
</dbReference>
<dbReference type="Gene3D" id="3.30.70.1990">
    <property type="match status" value="1"/>
</dbReference>
<dbReference type="Proteomes" id="UP001278766">
    <property type="component" value="Unassembled WGS sequence"/>
</dbReference>
<protein>
    <recommendedName>
        <fullName evidence="4">Amine oxidase domain-containing protein</fullName>
    </recommendedName>
</protein>
<evidence type="ECO:0000313" key="3">
    <source>
        <dbReference type="Proteomes" id="UP001278766"/>
    </source>
</evidence>
<dbReference type="PANTHER" id="PTHR42923:SF26">
    <property type="entry name" value="FMN REDUCTASE LOT6, PUTATIVE (AFU_ORTHOLOGUE AFUA_7G06600)-RELATED"/>
    <property type="match status" value="1"/>
</dbReference>
<reference evidence="2" key="2">
    <citation type="submission" date="2023-06" db="EMBL/GenBank/DDBJ databases">
        <authorList>
            <consortium name="Lawrence Berkeley National Laboratory"/>
            <person name="Haridas S."/>
            <person name="Hensen N."/>
            <person name="Bonometti L."/>
            <person name="Westerberg I."/>
            <person name="Brannstrom I.O."/>
            <person name="Guillou S."/>
            <person name="Cros-Aarteil S."/>
            <person name="Calhoun S."/>
            <person name="Kuo A."/>
            <person name="Mondo S."/>
            <person name="Pangilinan J."/>
            <person name="Riley R."/>
            <person name="Labutti K."/>
            <person name="Andreopoulos B."/>
            <person name="Lipzen A."/>
            <person name="Chen C."/>
            <person name="Yanf M."/>
            <person name="Daum C."/>
            <person name="Ng V."/>
            <person name="Clum A."/>
            <person name="Steindorff A."/>
            <person name="Ohm R."/>
            <person name="Martin F."/>
            <person name="Silar P."/>
            <person name="Natvig D."/>
            <person name="Lalanne C."/>
            <person name="Gautier V."/>
            <person name="Ament-Velasquez S.L."/>
            <person name="Kruys A."/>
            <person name="Hutchinson M.I."/>
            <person name="Powell A.J."/>
            <person name="Barry K."/>
            <person name="Miller A.N."/>
            <person name="Grigoriev I.V."/>
            <person name="Debuchy R."/>
            <person name="Gladieux P."/>
            <person name="Thoren M.H."/>
            <person name="Johannesson H."/>
        </authorList>
    </citation>
    <scope>NUCLEOTIDE SEQUENCE</scope>
    <source>
        <strain evidence="2">CBS 168.71</strain>
    </source>
</reference>
<feature type="signal peptide" evidence="1">
    <location>
        <begin position="1"/>
        <end position="20"/>
    </location>
</feature>
<reference evidence="2" key="1">
    <citation type="journal article" date="2023" name="Mol. Phylogenet. Evol.">
        <title>Genome-scale phylogeny and comparative genomics of the fungal order Sordariales.</title>
        <authorList>
            <person name="Hensen N."/>
            <person name="Bonometti L."/>
            <person name="Westerberg I."/>
            <person name="Brannstrom I.O."/>
            <person name="Guillou S."/>
            <person name="Cros-Aarteil S."/>
            <person name="Calhoun S."/>
            <person name="Haridas S."/>
            <person name="Kuo A."/>
            <person name="Mondo S."/>
            <person name="Pangilinan J."/>
            <person name="Riley R."/>
            <person name="LaButti K."/>
            <person name="Andreopoulos B."/>
            <person name="Lipzen A."/>
            <person name="Chen C."/>
            <person name="Yan M."/>
            <person name="Daum C."/>
            <person name="Ng V."/>
            <person name="Clum A."/>
            <person name="Steindorff A."/>
            <person name="Ohm R.A."/>
            <person name="Martin F."/>
            <person name="Silar P."/>
            <person name="Natvig D.O."/>
            <person name="Lalanne C."/>
            <person name="Gautier V."/>
            <person name="Ament-Velasquez S.L."/>
            <person name="Kruys A."/>
            <person name="Hutchinson M.I."/>
            <person name="Powell A.J."/>
            <person name="Barry K."/>
            <person name="Miller A.N."/>
            <person name="Grigoriev I.V."/>
            <person name="Debuchy R."/>
            <person name="Gladieux P."/>
            <person name="Hiltunen Thoren M."/>
            <person name="Johannesson H."/>
        </authorList>
    </citation>
    <scope>NUCLEOTIDE SEQUENCE</scope>
    <source>
        <strain evidence="2">CBS 168.71</strain>
    </source>
</reference>
<keyword evidence="1" id="KW-0732">Signal</keyword>
<evidence type="ECO:0000313" key="2">
    <source>
        <dbReference type="EMBL" id="KAK3293130.1"/>
    </source>
</evidence>
<sequence>MVFTLRFAGGLLAAATAVSATSWLPDIVTRDVAIIGGGASGAYAAIRLKEDFKKSVVVVEKADRMGGHVSTYDDPKTGTPYDFGVQSFNDYGPASAFFERMGVAVGAAPRVALTSKYADFSSGAGVEFTPPANEDRVAALGRFLNATAAYEEYFLPGYWKFPAPGKIPEDLLMPFGKFVEKYQLHAAVNQVFQITGMGTGDMMNALTLYVLGAFGQPMIRAFLGQGATFTPTSRRNIALYEAIQTRLGDDVLLNTVVQHSLRTSLGHTLWTKSASGKVTIILARRLLMAIEPTPANMAPFGLDVVEQSAFSKFRYSTIHAGIVSHPSLPRDTSLVNTPRAASPANYVALPKPDFNVRFDHMGGGSDLFRVLMVGDAGFSKEKAQERVRQDFARLVAKGTVGPKTADPAGELEFRAWADHGAMHMNVPAKELKSGFIQKLYALQGRRETWWTGGAFSVQFQAILWAFDDVLLPKMFEKGGR</sequence>
<dbReference type="GeneID" id="87838755"/>
<proteinExistence type="predicted"/>
<feature type="chain" id="PRO_5042215833" description="Amine oxidase domain-containing protein" evidence="1">
    <location>
        <begin position="21"/>
        <end position="480"/>
    </location>
</feature>
<comment type="caution">
    <text evidence="2">The sequence shown here is derived from an EMBL/GenBank/DDBJ whole genome shotgun (WGS) entry which is preliminary data.</text>
</comment>
<dbReference type="Gene3D" id="3.50.50.60">
    <property type="entry name" value="FAD/NAD(P)-binding domain"/>
    <property type="match status" value="1"/>
</dbReference>
<dbReference type="Gene3D" id="1.10.405.20">
    <property type="match status" value="1"/>
</dbReference>
<dbReference type="Pfam" id="PF13450">
    <property type="entry name" value="NAD_binding_8"/>
    <property type="match status" value="1"/>
</dbReference>
<dbReference type="RefSeq" id="XP_062656644.1">
    <property type="nucleotide sequence ID" value="XM_062801807.1"/>
</dbReference>
<accession>A0AAE0HB83</accession>
<evidence type="ECO:0000256" key="1">
    <source>
        <dbReference type="SAM" id="SignalP"/>
    </source>
</evidence>
<keyword evidence="3" id="KW-1185">Reference proteome</keyword>
<dbReference type="GO" id="GO:0016491">
    <property type="term" value="F:oxidoreductase activity"/>
    <property type="evidence" value="ECO:0007669"/>
    <property type="project" value="TreeGrafter"/>
</dbReference>
<dbReference type="InterPro" id="IPR050464">
    <property type="entry name" value="Zeta_carotene_desat/Oxidored"/>
</dbReference>
<dbReference type="SUPFAM" id="SSF51905">
    <property type="entry name" value="FAD/NAD(P)-binding domain"/>
    <property type="match status" value="1"/>
</dbReference>